<evidence type="ECO:0000313" key="1">
    <source>
        <dbReference type="EMBL" id="KEJ82580.1"/>
    </source>
</evidence>
<reference evidence="2" key="1">
    <citation type="journal article" date="2014" name="Cell">
        <title>The Architecture of a Scrambled Genome Reveals Massive Levels of Genomic Rearrangement during Development.</title>
        <authorList>
            <person name="Chen X."/>
            <person name="Bracht J.R."/>
            <person name="Goldman A.D."/>
            <person name="Dolzhenko E."/>
            <person name="Clay D.M."/>
            <person name="Swart E.C."/>
            <person name="Perlman D.H."/>
            <person name="Doak T.G."/>
            <person name="Stuart A."/>
            <person name="Amemiya C.T."/>
            <person name="Sebra R.P."/>
            <person name="Landweber L.F."/>
        </authorList>
    </citation>
    <scope>NUCLEOTIDE SEQUENCE [LARGE SCALE GENOMIC DNA]</scope>
    <source>
        <strain evidence="2">JRB310</strain>
    </source>
</reference>
<evidence type="ECO:0000313" key="2">
    <source>
        <dbReference type="Proteomes" id="UP000053232"/>
    </source>
</evidence>
<keyword evidence="2" id="KW-1185">Reference proteome</keyword>
<comment type="caution">
    <text evidence="1">The sequence shown here is derived from an EMBL/GenBank/DDBJ whole genome shotgun (WGS) entry which is preliminary data.</text>
</comment>
<protein>
    <submittedName>
        <fullName evidence="1">Uncharacterized protein</fullName>
    </submittedName>
</protein>
<organism evidence="1 2">
    <name type="scientific">Oxytricha trifallax</name>
    <dbReference type="NCBI Taxonomy" id="1172189"/>
    <lineage>
        <taxon>Eukaryota</taxon>
        <taxon>Sar</taxon>
        <taxon>Alveolata</taxon>
        <taxon>Ciliophora</taxon>
        <taxon>Intramacronucleata</taxon>
        <taxon>Spirotrichea</taxon>
        <taxon>Stichotrichia</taxon>
        <taxon>Sporadotrichida</taxon>
        <taxon>Oxytrichidae</taxon>
        <taxon>Oxytrichinae</taxon>
        <taxon>Oxytricha</taxon>
    </lineage>
</organism>
<name>A0A073HZD0_9SPIT</name>
<proteinExistence type="predicted"/>
<dbReference type="AlphaFoldDB" id="A0A073HZD0"/>
<gene>
    <name evidence="1" type="ORF">OXYTRIMIC_407</name>
</gene>
<dbReference type="EMBL" id="ARYC01015083">
    <property type="protein sequence ID" value="KEJ82580.1"/>
    <property type="molecule type" value="Genomic_DNA"/>
</dbReference>
<accession>A0A073HZD0</accession>
<dbReference type="Proteomes" id="UP000053232">
    <property type="component" value="Unassembled WGS sequence"/>
</dbReference>
<sequence length="242" mass="28707">MDTNKVSEPIDCGVMPILIANHFALELKGEPVFQIFLNDWINMQRQQMIFNLEVGFTKMEIGKSGHSVRDDEAEMNTKKQNSMLWRQADEGMDSGLVNANISEDGWDKLVQRNEWQAELERQYRKEEEQLGDITRRYQRWKTAYLSVEQGWRDREQPNVPPTKIVQEPLTILERIWSRRSKPWEARMRANISKKQPMRILVNVMVSIRQFEKFMNIFKECLVIRCPNLLKLISSFLQLRAYL</sequence>